<dbReference type="AlphaFoldDB" id="A0A392PD54"/>
<keyword evidence="2" id="KW-1185">Reference proteome</keyword>
<organism evidence="1 2">
    <name type="scientific">Trifolium medium</name>
    <dbReference type="NCBI Taxonomy" id="97028"/>
    <lineage>
        <taxon>Eukaryota</taxon>
        <taxon>Viridiplantae</taxon>
        <taxon>Streptophyta</taxon>
        <taxon>Embryophyta</taxon>
        <taxon>Tracheophyta</taxon>
        <taxon>Spermatophyta</taxon>
        <taxon>Magnoliopsida</taxon>
        <taxon>eudicotyledons</taxon>
        <taxon>Gunneridae</taxon>
        <taxon>Pentapetalae</taxon>
        <taxon>rosids</taxon>
        <taxon>fabids</taxon>
        <taxon>Fabales</taxon>
        <taxon>Fabaceae</taxon>
        <taxon>Papilionoideae</taxon>
        <taxon>50 kb inversion clade</taxon>
        <taxon>NPAAA clade</taxon>
        <taxon>Hologalegina</taxon>
        <taxon>IRL clade</taxon>
        <taxon>Trifolieae</taxon>
        <taxon>Trifolium</taxon>
    </lineage>
</organism>
<name>A0A392PD54_9FABA</name>
<comment type="caution">
    <text evidence="1">The sequence shown here is derived from an EMBL/GenBank/DDBJ whole genome shotgun (WGS) entry which is preliminary data.</text>
</comment>
<proteinExistence type="predicted"/>
<dbReference type="Proteomes" id="UP000265520">
    <property type="component" value="Unassembled WGS sequence"/>
</dbReference>
<protein>
    <submittedName>
        <fullName evidence="1">Uncharacterized protein</fullName>
    </submittedName>
</protein>
<dbReference type="EMBL" id="LXQA010073104">
    <property type="protein sequence ID" value="MCI09557.1"/>
    <property type="molecule type" value="Genomic_DNA"/>
</dbReference>
<sequence>PHPPPHPPQAPQAQGCQVVGLPHLYPQAEAQGHLVAQVVAVFEAHADISGDPPSLPILAP</sequence>
<evidence type="ECO:0000313" key="1">
    <source>
        <dbReference type="EMBL" id="MCI09557.1"/>
    </source>
</evidence>
<reference evidence="1 2" key="1">
    <citation type="journal article" date="2018" name="Front. Plant Sci.">
        <title>Red Clover (Trifolium pratense) and Zigzag Clover (T. medium) - A Picture of Genomic Similarities and Differences.</title>
        <authorList>
            <person name="Dluhosova J."/>
            <person name="Istvanek J."/>
            <person name="Nedelnik J."/>
            <person name="Repkova J."/>
        </authorList>
    </citation>
    <scope>NUCLEOTIDE SEQUENCE [LARGE SCALE GENOMIC DNA]</scope>
    <source>
        <strain evidence="2">cv. 10/8</strain>
        <tissue evidence="1">Leaf</tissue>
    </source>
</reference>
<evidence type="ECO:0000313" key="2">
    <source>
        <dbReference type="Proteomes" id="UP000265520"/>
    </source>
</evidence>
<feature type="non-terminal residue" evidence="1">
    <location>
        <position position="1"/>
    </location>
</feature>
<accession>A0A392PD54</accession>